<evidence type="ECO:0000256" key="5">
    <source>
        <dbReference type="ARBA" id="ARBA00022982"/>
    </source>
</evidence>
<keyword evidence="12" id="KW-1185">Reference proteome</keyword>
<protein>
    <recommendedName>
        <fullName evidence="3">Electron transfer flavoprotein subunit beta</fullName>
    </recommendedName>
    <alternativeName>
        <fullName evidence="7">Electron transfer flavoprotein small subunit</fullName>
    </alternativeName>
</protein>
<feature type="domain" description="Electron transfer flavoprotein alpha/beta-subunit N-terminal" evidence="10">
    <location>
        <begin position="50"/>
        <end position="238"/>
    </location>
</feature>
<keyword evidence="5" id="KW-0249">Electron transport</keyword>
<dbReference type="CDD" id="cd01714">
    <property type="entry name" value="ETF_beta"/>
    <property type="match status" value="1"/>
</dbReference>
<dbReference type="eggNOG" id="COG2086">
    <property type="taxonomic scope" value="Bacteria"/>
</dbReference>
<proteinExistence type="inferred from homology"/>
<evidence type="ECO:0000259" key="10">
    <source>
        <dbReference type="SMART" id="SM00893"/>
    </source>
</evidence>
<evidence type="ECO:0000256" key="7">
    <source>
        <dbReference type="ARBA" id="ARBA00042002"/>
    </source>
</evidence>
<evidence type="ECO:0000256" key="2">
    <source>
        <dbReference type="ARBA" id="ARBA00011355"/>
    </source>
</evidence>
<dbReference type="KEGG" id="fgi:OP10G_4476"/>
<comment type="subunit">
    <text evidence="2">Heterodimer of an alpha and a beta subunit.</text>
</comment>
<dbReference type="InterPro" id="IPR033948">
    <property type="entry name" value="ETF_beta_N"/>
</dbReference>
<evidence type="ECO:0000256" key="6">
    <source>
        <dbReference type="ARBA" id="ARBA00025649"/>
    </source>
</evidence>
<dbReference type="AlphaFoldDB" id="A0A068NZ27"/>
<sequence>MLLGGKIIAYPGAAFAALSHDGVRGKPMKILVPIKRVIDPYAKVRPLADGSGIDTGGVKFEINPFDEIAVEEAVRLREKNGDVDITVVTIGGSESEEQLRKALAMGADRAILVESSDAWDSPSVAKELEALARELGPDLVLMGKQATDDDNNQAAQMLAARLDWPQATFASKIEASGSTVRVTRETDTGEETLELDLPAVVTTDLRLNEPRYIALPGIIKARSKPLERRAPATAPSLKTRVTKYESPAARPAGRKVGSVDELVAALKDRGAL</sequence>
<comment type="function">
    <text evidence="6">The electron transfer flavoprotein serves as a specific electron acceptor for other dehydrogenases. It transfers the electrons to the main respiratory chain via ETF-ubiquinone oxidoreductase (ETF dehydrogenase).</text>
</comment>
<evidence type="ECO:0000313" key="11">
    <source>
        <dbReference type="EMBL" id="AIE87844.1"/>
    </source>
</evidence>
<evidence type="ECO:0000313" key="12">
    <source>
        <dbReference type="Proteomes" id="UP000027982"/>
    </source>
</evidence>
<dbReference type="HOGENOM" id="CLU_060196_0_0_0"/>
<evidence type="ECO:0000256" key="3">
    <source>
        <dbReference type="ARBA" id="ARBA00016797"/>
    </source>
</evidence>
<dbReference type="InterPro" id="IPR014729">
    <property type="entry name" value="Rossmann-like_a/b/a_fold"/>
</dbReference>
<dbReference type="Proteomes" id="UP000027982">
    <property type="component" value="Chromosome"/>
</dbReference>
<feature type="region of interest" description="Disordered" evidence="9">
    <location>
        <begin position="226"/>
        <end position="253"/>
    </location>
</feature>
<gene>
    <name evidence="11" type="ORF">OP10G_4476</name>
</gene>
<dbReference type="Gene3D" id="3.40.50.620">
    <property type="entry name" value="HUPs"/>
    <property type="match status" value="1"/>
</dbReference>
<dbReference type="InterPro" id="IPR014730">
    <property type="entry name" value="ETF_a/b_N"/>
</dbReference>
<organism evidence="11 12">
    <name type="scientific">Fimbriimonas ginsengisoli Gsoil 348</name>
    <dbReference type="NCBI Taxonomy" id="661478"/>
    <lineage>
        <taxon>Bacteria</taxon>
        <taxon>Bacillati</taxon>
        <taxon>Armatimonadota</taxon>
        <taxon>Fimbriimonadia</taxon>
        <taxon>Fimbriimonadales</taxon>
        <taxon>Fimbriimonadaceae</taxon>
        <taxon>Fimbriimonas</taxon>
    </lineage>
</organism>
<accession>A0A068NZ27</accession>
<evidence type="ECO:0000256" key="8">
    <source>
        <dbReference type="ARBA" id="ARBA00049933"/>
    </source>
</evidence>
<reference evidence="11 12" key="1">
    <citation type="journal article" date="2014" name="PLoS ONE">
        <title>The first complete genome sequence of the class fimbriimonadia in the phylum armatimonadetes.</title>
        <authorList>
            <person name="Hu Z.Y."/>
            <person name="Wang Y.Z."/>
            <person name="Im W.T."/>
            <person name="Wang S.Y."/>
            <person name="Zhao G.P."/>
            <person name="Zheng H.J."/>
            <person name="Quan Z.X."/>
        </authorList>
    </citation>
    <scope>NUCLEOTIDE SEQUENCE [LARGE SCALE GENOMIC DNA]</scope>
    <source>
        <strain evidence="11">Gsoil 348</strain>
    </source>
</reference>
<dbReference type="PIRSF" id="PIRSF000090">
    <property type="entry name" value="Beta-ETF"/>
    <property type="match status" value="1"/>
</dbReference>
<dbReference type="Pfam" id="PF01012">
    <property type="entry name" value="ETF"/>
    <property type="match status" value="1"/>
</dbReference>
<evidence type="ECO:0000256" key="1">
    <source>
        <dbReference type="ARBA" id="ARBA00007557"/>
    </source>
</evidence>
<dbReference type="SUPFAM" id="SSF52402">
    <property type="entry name" value="Adenine nucleotide alpha hydrolases-like"/>
    <property type="match status" value="1"/>
</dbReference>
<dbReference type="STRING" id="661478.OP10G_4476"/>
<evidence type="ECO:0000256" key="4">
    <source>
        <dbReference type="ARBA" id="ARBA00022448"/>
    </source>
</evidence>
<dbReference type="GO" id="GO:0046395">
    <property type="term" value="P:carboxylic acid catabolic process"/>
    <property type="evidence" value="ECO:0007669"/>
    <property type="project" value="UniProtKB-ARBA"/>
</dbReference>
<keyword evidence="4" id="KW-0813">Transport</keyword>
<comment type="cofactor">
    <cofactor evidence="8">
        <name>AMP</name>
        <dbReference type="ChEBI" id="CHEBI:456215"/>
    </cofactor>
</comment>
<comment type="similarity">
    <text evidence="1">Belongs to the ETF beta-subunit/FixA family.</text>
</comment>
<dbReference type="InterPro" id="IPR012255">
    <property type="entry name" value="ETF_b"/>
</dbReference>
<name>A0A068NZ27_FIMGI</name>
<dbReference type="FunFam" id="3.40.50.620:FF:000011">
    <property type="entry name" value="Electron transfer flavoprotein subunit beta"/>
    <property type="match status" value="1"/>
</dbReference>
<dbReference type="PANTHER" id="PTHR21294:SF8">
    <property type="entry name" value="ELECTRON TRANSFER FLAVOPROTEIN SUBUNIT BETA"/>
    <property type="match status" value="1"/>
</dbReference>
<dbReference type="SMART" id="SM00893">
    <property type="entry name" value="ETF"/>
    <property type="match status" value="1"/>
</dbReference>
<dbReference type="GO" id="GO:0009055">
    <property type="term" value="F:electron transfer activity"/>
    <property type="evidence" value="ECO:0007669"/>
    <property type="project" value="InterPro"/>
</dbReference>
<evidence type="ECO:0000256" key="9">
    <source>
        <dbReference type="SAM" id="MobiDB-lite"/>
    </source>
</evidence>
<dbReference type="PANTHER" id="PTHR21294">
    <property type="entry name" value="ELECTRON TRANSFER FLAVOPROTEIN BETA-SUBUNIT"/>
    <property type="match status" value="1"/>
</dbReference>
<dbReference type="EMBL" id="CP007139">
    <property type="protein sequence ID" value="AIE87844.1"/>
    <property type="molecule type" value="Genomic_DNA"/>
</dbReference>